<sequence>MTLKITVIGRGHVGGGLARLWRQAGHDVTGLGQDGGDASDADVVVVSVPGPAIAAALAAVTGLAGKPTIDTCNIYGERPTGHASLTLQIKETIGGPAAKSFSTNFASAYDEISKQRVTPTNLFVAEPEIRALTERLIIEAGYEPVFVGDIDPGARLLEDSSGLTRAIAAELGPFFYRYASVGDL</sequence>
<dbReference type="SUPFAM" id="SSF51735">
    <property type="entry name" value="NAD(P)-binding Rossmann-fold domains"/>
    <property type="match status" value="1"/>
</dbReference>
<dbReference type="Gene3D" id="3.40.50.720">
    <property type="entry name" value="NAD(P)-binding Rossmann-like Domain"/>
    <property type="match status" value="1"/>
</dbReference>
<organism evidence="1 2">
    <name type="scientific">Catenulispora yoronensis</name>
    <dbReference type="NCBI Taxonomy" id="450799"/>
    <lineage>
        <taxon>Bacteria</taxon>
        <taxon>Bacillati</taxon>
        <taxon>Actinomycetota</taxon>
        <taxon>Actinomycetes</taxon>
        <taxon>Catenulisporales</taxon>
        <taxon>Catenulisporaceae</taxon>
        <taxon>Catenulispora</taxon>
    </lineage>
</organism>
<proteinExistence type="predicted"/>
<gene>
    <name evidence="1" type="ORF">GCM10009839_52760</name>
</gene>
<name>A0ABN2UTG5_9ACTN</name>
<protein>
    <submittedName>
        <fullName evidence="1">Dinucleotide-binding protein</fullName>
    </submittedName>
</protein>
<dbReference type="EMBL" id="BAAAQN010000034">
    <property type="protein sequence ID" value="GAA2043123.1"/>
    <property type="molecule type" value="Genomic_DNA"/>
</dbReference>
<comment type="caution">
    <text evidence="1">The sequence shown here is derived from an EMBL/GenBank/DDBJ whole genome shotgun (WGS) entry which is preliminary data.</text>
</comment>
<keyword evidence="2" id="KW-1185">Reference proteome</keyword>
<evidence type="ECO:0000313" key="1">
    <source>
        <dbReference type="EMBL" id="GAA2043123.1"/>
    </source>
</evidence>
<evidence type="ECO:0000313" key="2">
    <source>
        <dbReference type="Proteomes" id="UP001500751"/>
    </source>
</evidence>
<dbReference type="Proteomes" id="UP001500751">
    <property type="component" value="Unassembled WGS sequence"/>
</dbReference>
<dbReference type="RefSeq" id="WP_344668338.1">
    <property type="nucleotide sequence ID" value="NZ_BAAAQN010000034.1"/>
</dbReference>
<dbReference type="InterPro" id="IPR036291">
    <property type="entry name" value="NAD(P)-bd_dom_sf"/>
</dbReference>
<accession>A0ABN2UTG5</accession>
<reference evidence="1 2" key="1">
    <citation type="journal article" date="2019" name="Int. J. Syst. Evol. Microbiol.">
        <title>The Global Catalogue of Microorganisms (GCM) 10K type strain sequencing project: providing services to taxonomists for standard genome sequencing and annotation.</title>
        <authorList>
            <consortium name="The Broad Institute Genomics Platform"/>
            <consortium name="The Broad Institute Genome Sequencing Center for Infectious Disease"/>
            <person name="Wu L."/>
            <person name="Ma J."/>
        </authorList>
    </citation>
    <scope>NUCLEOTIDE SEQUENCE [LARGE SCALE GENOMIC DNA]</scope>
    <source>
        <strain evidence="1 2">JCM 16014</strain>
    </source>
</reference>